<reference evidence="1" key="2">
    <citation type="journal article" date="2023" name="IMA Fungus">
        <title>Comparative genomic study of the Penicillium genus elucidates a diverse pangenome and 15 lateral gene transfer events.</title>
        <authorList>
            <person name="Petersen C."/>
            <person name="Sorensen T."/>
            <person name="Nielsen M.R."/>
            <person name="Sondergaard T.E."/>
            <person name="Sorensen J.L."/>
            <person name="Fitzpatrick D.A."/>
            <person name="Frisvad J.C."/>
            <person name="Nielsen K.L."/>
        </authorList>
    </citation>
    <scope>NUCLEOTIDE SEQUENCE</scope>
    <source>
        <strain evidence="1">IBT 21917</strain>
    </source>
</reference>
<dbReference type="EMBL" id="JAPQKO010000005">
    <property type="protein sequence ID" value="KAJ5161369.1"/>
    <property type="molecule type" value="Genomic_DNA"/>
</dbReference>
<name>A0A9W9HYI6_9EURO</name>
<dbReference type="Proteomes" id="UP001146351">
    <property type="component" value="Unassembled WGS sequence"/>
</dbReference>
<reference evidence="1" key="1">
    <citation type="submission" date="2022-11" db="EMBL/GenBank/DDBJ databases">
        <authorList>
            <person name="Petersen C."/>
        </authorList>
    </citation>
    <scope>NUCLEOTIDE SEQUENCE</scope>
    <source>
        <strain evidence="1">IBT 21917</strain>
    </source>
</reference>
<dbReference type="OrthoDB" id="2687876at2759"/>
<organism evidence="1 2">
    <name type="scientific">Penicillium capsulatum</name>
    <dbReference type="NCBI Taxonomy" id="69766"/>
    <lineage>
        <taxon>Eukaryota</taxon>
        <taxon>Fungi</taxon>
        <taxon>Dikarya</taxon>
        <taxon>Ascomycota</taxon>
        <taxon>Pezizomycotina</taxon>
        <taxon>Eurotiomycetes</taxon>
        <taxon>Eurotiomycetidae</taxon>
        <taxon>Eurotiales</taxon>
        <taxon>Aspergillaceae</taxon>
        <taxon>Penicillium</taxon>
    </lineage>
</organism>
<proteinExistence type="predicted"/>
<accession>A0A9W9HYI6</accession>
<keyword evidence="2" id="KW-1185">Reference proteome</keyword>
<protein>
    <submittedName>
        <fullName evidence="1">Alpha-galactosidase A</fullName>
    </submittedName>
</protein>
<evidence type="ECO:0000313" key="2">
    <source>
        <dbReference type="Proteomes" id="UP001146351"/>
    </source>
</evidence>
<evidence type="ECO:0000313" key="1">
    <source>
        <dbReference type="EMBL" id="KAJ5161369.1"/>
    </source>
</evidence>
<sequence length="73" mass="7971">MERITGARHAGPGDIEMCSEVLSRLHKLRIRHAILIDFDTAEKCDDHDLLRKEVDQLTASLTDSSGKGGGGLL</sequence>
<gene>
    <name evidence="1" type="ORF">N7492_006761</name>
</gene>
<comment type="caution">
    <text evidence="1">The sequence shown here is derived from an EMBL/GenBank/DDBJ whole genome shotgun (WGS) entry which is preliminary data.</text>
</comment>
<dbReference type="AlphaFoldDB" id="A0A9W9HYI6"/>